<proteinExistence type="predicted"/>
<dbReference type="AlphaFoldDB" id="A0A067NNQ3"/>
<evidence type="ECO:0000313" key="3">
    <source>
        <dbReference type="Proteomes" id="UP000027073"/>
    </source>
</evidence>
<feature type="compositionally biased region" description="Low complexity" evidence="1">
    <location>
        <begin position="160"/>
        <end position="175"/>
    </location>
</feature>
<dbReference type="VEuPathDB" id="FungiDB:PLEOSDRAFT_1113554"/>
<dbReference type="Proteomes" id="UP000027073">
    <property type="component" value="Unassembled WGS sequence"/>
</dbReference>
<evidence type="ECO:0000256" key="1">
    <source>
        <dbReference type="SAM" id="MobiDB-lite"/>
    </source>
</evidence>
<accession>A0A067NNQ3</accession>
<organism evidence="2 3">
    <name type="scientific">Pleurotus ostreatus (strain PC15)</name>
    <name type="common">Oyster mushroom</name>
    <dbReference type="NCBI Taxonomy" id="1137138"/>
    <lineage>
        <taxon>Eukaryota</taxon>
        <taxon>Fungi</taxon>
        <taxon>Dikarya</taxon>
        <taxon>Basidiomycota</taxon>
        <taxon>Agaricomycotina</taxon>
        <taxon>Agaricomycetes</taxon>
        <taxon>Agaricomycetidae</taxon>
        <taxon>Agaricales</taxon>
        <taxon>Pleurotineae</taxon>
        <taxon>Pleurotaceae</taxon>
        <taxon>Pleurotus</taxon>
    </lineage>
</organism>
<dbReference type="OrthoDB" id="3035676at2759"/>
<protein>
    <submittedName>
        <fullName evidence="2">Uncharacterized protein</fullName>
    </submittedName>
</protein>
<dbReference type="EMBL" id="KL198010">
    <property type="protein sequence ID" value="KDQ25732.1"/>
    <property type="molecule type" value="Genomic_DNA"/>
</dbReference>
<evidence type="ECO:0000313" key="2">
    <source>
        <dbReference type="EMBL" id="KDQ25732.1"/>
    </source>
</evidence>
<feature type="compositionally biased region" description="Polar residues" evidence="1">
    <location>
        <begin position="99"/>
        <end position="122"/>
    </location>
</feature>
<feature type="compositionally biased region" description="Low complexity" evidence="1">
    <location>
        <begin position="27"/>
        <end position="47"/>
    </location>
</feature>
<dbReference type="HOGENOM" id="CLU_1256495_0_0_1"/>
<feature type="region of interest" description="Disordered" evidence="1">
    <location>
        <begin position="22"/>
        <end position="57"/>
    </location>
</feature>
<feature type="region of interest" description="Disordered" evidence="1">
    <location>
        <begin position="84"/>
        <end position="125"/>
    </location>
</feature>
<name>A0A067NNQ3_PLEO1</name>
<dbReference type="InParanoid" id="A0A067NNQ3"/>
<sequence length="220" mass="23140">MSSLQHKIQILELHLISSQTSNHPHITTMSSRISSPSTSTLQSTAPSVSSTAPLRASASRTQKDYYAAFGSLQSTYGMCIGQSGQLASSSTPAPKPRTKASSQSSPLRHPSIPSSTMPQSHSTTKKDYSAAFGSLQSTYGMGVGQIRQLSTSSVPAPKKSSLQSSSLGRQSTSSSPAESTQKASSLQPTNRKDYEVAFGALSSSRGVTQHPSLQSGNWSL</sequence>
<gene>
    <name evidence="2" type="ORF">PLEOSDRAFT_1113554</name>
</gene>
<reference evidence="3" key="1">
    <citation type="journal article" date="2014" name="Proc. Natl. Acad. Sci. U.S.A.">
        <title>Extensive sampling of basidiomycete genomes demonstrates inadequacy of the white-rot/brown-rot paradigm for wood decay fungi.</title>
        <authorList>
            <person name="Riley R."/>
            <person name="Salamov A.A."/>
            <person name="Brown D.W."/>
            <person name="Nagy L.G."/>
            <person name="Floudas D."/>
            <person name="Held B.W."/>
            <person name="Levasseur A."/>
            <person name="Lombard V."/>
            <person name="Morin E."/>
            <person name="Otillar R."/>
            <person name="Lindquist E.A."/>
            <person name="Sun H."/>
            <person name="LaButti K.M."/>
            <person name="Schmutz J."/>
            <person name="Jabbour D."/>
            <person name="Luo H."/>
            <person name="Baker S.E."/>
            <person name="Pisabarro A.G."/>
            <person name="Walton J.D."/>
            <person name="Blanchette R.A."/>
            <person name="Henrissat B."/>
            <person name="Martin F."/>
            <person name="Cullen D."/>
            <person name="Hibbett D.S."/>
            <person name="Grigoriev I.V."/>
        </authorList>
    </citation>
    <scope>NUCLEOTIDE SEQUENCE [LARGE SCALE GENOMIC DNA]</scope>
    <source>
        <strain evidence="3">PC15</strain>
    </source>
</reference>
<feature type="compositionally biased region" description="Polar residues" evidence="1">
    <location>
        <begin position="176"/>
        <end position="189"/>
    </location>
</feature>
<feature type="region of interest" description="Disordered" evidence="1">
    <location>
        <begin position="150"/>
        <end position="191"/>
    </location>
</feature>